<evidence type="ECO:0000313" key="3">
    <source>
        <dbReference type="Proteomes" id="UP001567538"/>
    </source>
</evidence>
<keyword evidence="3" id="KW-1185">Reference proteome</keyword>
<name>A0ABD1H5J8_SALDI</name>
<reference evidence="2 3" key="1">
    <citation type="submission" date="2024-06" db="EMBL/GenBank/DDBJ databases">
        <title>A chromosome level genome sequence of Diviner's sage (Salvia divinorum).</title>
        <authorList>
            <person name="Ford S.A."/>
            <person name="Ro D.-K."/>
            <person name="Ness R.W."/>
            <person name="Phillips M.A."/>
        </authorList>
    </citation>
    <scope>NUCLEOTIDE SEQUENCE [LARGE SCALE GENOMIC DNA]</scope>
    <source>
        <strain evidence="2">SAF-2024a</strain>
        <tissue evidence="2">Leaf</tissue>
    </source>
</reference>
<comment type="caution">
    <text evidence="2">The sequence shown here is derived from an EMBL/GenBank/DDBJ whole genome shotgun (WGS) entry which is preliminary data.</text>
</comment>
<dbReference type="EMBL" id="JBEAFC010000007">
    <property type="protein sequence ID" value="KAL1551270.1"/>
    <property type="molecule type" value="Genomic_DNA"/>
</dbReference>
<proteinExistence type="predicted"/>
<keyword evidence="2" id="KW-0436">Ligase</keyword>
<protein>
    <submittedName>
        <fullName evidence="2">CoA ligase CCL7</fullName>
    </submittedName>
</protein>
<gene>
    <name evidence="2" type="ORF">AAHA92_19133</name>
</gene>
<evidence type="ECO:0000256" key="1">
    <source>
        <dbReference type="SAM" id="MobiDB-lite"/>
    </source>
</evidence>
<feature type="region of interest" description="Disordered" evidence="1">
    <location>
        <begin position="35"/>
        <end position="106"/>
    </location>
</feature>
<feature type="compositionally biased region" description="Basic residues" evidence="1">
    <location>
        <begin position="70"/>
        <end position="86"/>
    </location>
</feature>
<organism evidence="2 3">
    <name type="scientific">Salvia divinorum</name>
    <name type="common">Maria pastora</name>
    <name type="synonym">Diviner's sage</name>
    <dbReference type="NCBI Taxonomy" id="28513"/>
    <lineage>
        <taxon>Eukaryota</taxon>
        <taxon>Viridiplantae</taxon>
        <taxon>Streptophyta</taxon>
        <taxon>Embryophyta</taxon>
        <taxon>Tracheophyta</taxon>
        <taxon>Spermatophyta</taxon>
        <taxon>Magnoliopsida</taxon>
        <taxon>eudicotyledons</taxon>
        <taxon>Gunneridae</taxon>
        <taxon>Pentapetalae</taxon>
        <taxon>asterids</taxon>
        <taxon>lamiids</taxon>
        <taxon>Lamiales</taxon>
        <taxon>Lamiaceae</taxon>
        <taxon>Nepetoideae</taxon>
        <taxon>Mentheae</taxon>
        <taxon>Salviinae</taxon>
        <taxon>Salvia</taxon>
        <taxon>Salvia subgen. Calosphace</taxon>
    </lineage>
</organism>
<dbReference type="AlphaFoldDB" id="A0ABD1H5J8"/>
<evidence type="ECO:0000313" key="2">
    <source>
        <dbReference type="EMBL" id="KAL1551270.1"/>
    </source>
</evidence>
<dbReference type="Proteomes" id="UP001567538">
    <property type="component" value="Unassembled WGS sequence"/>
</dbReference>
<feature type="compositionally biased region" description="Basic and acidic residues" evidence="1">
    <location>
        <begin position="94"/>
        <end position="106"/>
    </location>
</feature>
<dbReference type="GO" id="GO:0016874">
    <property type="term" value="F:ligase activity"/>
    <property type="evidence" value="ECO:0007669"/>
    <property type="project" value="UniProtKB-KW"/>
</dbReference>
<accession>A0ABD1H5J8</accession>
<sequence>MIPFLFRKLPSNSDFPALIDAESAQTLTSSDLCLKALRRPTQPQRLQRRRRPHLISQLHPLPGRLPSGGGRRRRRHHRQPAIHKSRALQTDQRQQSETDRHGPQAP</sequence>